<reference evidence="1" key="1">
    <citation type="submission" date="2018-05" db="EMBL/GenBank/DDBJ databases">
        <authorList>
            <person name="Lanie J.A."/>
            <person name="Ng W.-L."/>
            <person name="Kazmierczak K.M."/>
            <person name="Andrzejewski T.M."/>
            <person name="Davidsen T.M."/>
            <person name="Wayne K.J."/>
            <person name="Tettelin H."/>
            <person name="Glass J.I."/>
            <person name="Rusch D."/>
            <person name="Podicherti R."/>
            <person name="Tsui H.-C.T."/>
            <person name="Winkler M.E."/>
        </authorList>
    </citation>
    <scope>NUCLEOTIDE SEQUENCE</scope>
</reference>
<accession>A0A382Y627</accession>
<dbReference type="AlphaFoldDB" id="A0A382Y627"/>
<gene>
    <name evidence="1" type="ORF">METZ01_LOCUS431567</name>
</gene>
<protein>
    <submittedName>
        <fullName evidence="1">Uncharacterized protein</fullName>
    </submittedName>
</protein>
<proteinExistence type="predicted"/>
<dbReference type="EMBL" id="UINC01173228">
    <property type="protein sequence ID" value="SVD78713.1"/>
    <property type="molecule type" value="Genomic_DNA"/>
</dbReference>
<name>A0A382Y627_9ZZZZ</name>
<evidence type="ECO:0000313" key="1">
    <source>
        <dbReference type="EMBL" id="SVD78713.1"/>
    </source>
</evidence>
<organism evidence="1">
    <name type="scientific">marine metagenome</name>
    <dbReference type="NCBI Taxonomy" id="408172"/>
    <lineage>
        <taxon>unclassified sequences</taxon>
        <taxon>metagenomes</taxon>
        <taxon>ecological metagenomes</taxon>
    </lineage>
</organism>
<feature type="non-terminal residue" evidence="1">
    <location>
        <position position="63"/>
    </location>
</feature>
<sequence>MFRSKRYRLSQPYLVVCGLALLTLAIVLGKASLASAQVATVPGPQNIAPAYEGWEQNPDGSFN</sequence>